<evidence type="ECO:0008006" key="9">
    <source>
        <dbReference type="Google" id="ProtNLM"/>
    </source>
</evidence>
<dbReference type="OMA" id="QNQTGHT"/>
<feature type="repeat" description="PPR" evidence="5">
    <location>
        <begin position="1032"/>
        <end position="1066"/>
    </location>
</feature>
<feature type="compositionally biased region" description="Low complexity" evidence="6">
    <location>
        <begin position="36"/>
        <end position="50"/>
    </location>
</feature>
<name>A0A2H3JHM5_WOLCO</name>
<dbReference type="PROSITE" id="PS51375">
    <property type="entry name" value="PPR"/>
    <property type="match status" value="3"/>
</dbReference>
<feature type="region of interest" description="Disordered" evidence="6">
    <location>
        <begin position="1285"/>
        <end position="1308"/>
    </location>
</feature>
<evidence type="ECO:0000313" key="7">
    <source>
        <dbReference type="EMBL" id="PCH41686.1"/>
    </source>
</evidence>
<keyword evidence="2" id="KW-0677">Repeat</keyword>
<evidence type="ECO:0000256" key="5">
    <source>
        <dbReference type="PROSITE-ProRule" id="PRU00708"/>
    </source>
</evidence>
<evidence type="ECO:0000256" key="1">
    <source>
        <dbReference type="ARBA" id="ARBA00006192"/>
    </source>
</evidence>
<dbReference type="InterPro" id="IPR002885">
    <property type="entry name" value="PPR_rpt"/>
</dbReference>
<feature type="compositionally biased region" description="Polar residues" evidence="6">
    <location>
        <begin position="81"/>
        <end position="90"/>
    </location>
</feature>
<feature type="region of interest" description="Disordered" evidence="6">
    <location>
        <begin position="194"/>
        <end position="230"/>
    </location>
</feature>
<proteinExistence type="inferred from homology"/>
<evidence type="ECO:0000313" key="8">
    <source>
        <dbReference type="Proteomes" id="UP000218811"/>
    </source>
</evidence>
<sequence length="1393" mass="153806">MLPKVANHLLLHTTRAVAAVQNQTGHTIRNVLQLQSSSGPGASSSNSGWNGTHGAGPGGAKYHSGSRYYTGYQGAGRAVTQAESVTSNDVAQGINDDTDDSKAQPPKSPGRRKSVSIGVHERSRERLEVLRAVRAHARSRPAFADKNPSEHTQSSLTLSSPGTALLLPKHSVQAIRYEATAAAENETASAYLDLVPPPSLVPPPPSSSADASLSSPALDKSEVSPEDQTFYDQVKDAVRRDDRAAVLRQVEALSTRKDAHAALYNNVLSALHTLRKPDETLQQILDIYNDMIARDILPNFRTYATLITALTQRDNEVHAAVQKIETRIRMRTALGAYNAEEANLEDKAQIDRLRLENNFRSAMTLFQTACSFKWGKISIDVYGDLLRSCAHHANVDAALHVFAHLERRPDLVPSPRIYQRLISVYASVGDIQGAREVFEDFKKASQDGRIEKITSETESGQRRFNNRGVRIAVWNAMIEAYIHVGQHSTALGILEQMLDTKAGEAFGIADVPPPASSTFHRIISAFCDVGDISTALSWFDRLLAQSTSPRHPYEPNPTPSRPDIATWLRMTEALALDGRVDDLNRIYSRLLETAEEDQLQLALFNRHMFLQANLRHLRTQSDFDDDTFMSYVDFMVHSIVGANYYDFALQDEATQSDIIGHTLTRLYLKRDRPVEAMRLATVVLNVLRHQVSRGKKLHGDELGAKFEIARTFAEDIMKQITSKQLELIVIQDLLQFCAVLVHLAIMPCQAIQHRCLQVYMAEPDVVLDIHQWDALLFVALGEPVSNRYRTVELLLTNMRKQGVAFSALSSVRRKRIAQGLLAGPELESAKQLLREHDQEAEELIAENAPGADAKPTYPPPAEPNNDVPGISPSTNVQINAAHSRYVDEHYPASTKVSVYAAYNRFTSGRRKGIYPQPFVLGHLIASLGRHGEVELMHDVYSSAQLVLAAMEFRKDQQSRGWVAVEDSMVIGFAHAGDSEAAHLHRTRILENGGVMSADAYGALIHLVKDTTDDSQVALNLFNEAREAGVVPNLYLYNTIISKLARARKADDALALFHEMRQQQIAPSSVTYGAVIAACCRVGDAESAENLFAEMTQQKNFKPRIPPYNTMMQLYTYTKPDRVRVLDFFNALVAARVTPTAHTYKLLMDAYGTIQPIVVPEVERIFEIVSSGASPLVSGTHWASLINCYGCVEKDLDRALSTFDSIASHPSTTKSGLPLPDAVVFEALINVFVTLRRPDLIPVYVDRLQSLGIHMTAYIANLIIKGYANAGDIEAARKVFENLADPPNGVAAPHNHAPHDNENSAAGQVPVNVPVYREPSTWEAMVRAELGHGHRDRAIELLDRAQERQFPPAVYNRIAGIMLDDSVSPWASPATQTYTPESPATESPATSSDA</sequence>
<feature type="repeat" description="PPR" evidence="5">
    <location>
        <begin position="1067"/>
        <end position="1102"/>
    </location>
</feature>
<feature type="region of interest" description="Disordered" evidence="6">
    <location>
        <begin position="35"/>
        <end position="60"/>
    </location>
</feature>
<dbReference type="Pfam" id="PF01535">
    <property type="entry name" value="PPR"/>
    <property type="match status" value="4"/>
</dbReference>
<evidence type="ECO:0000256" key="4">
    <source>
        <dbReference type="ARBA" id="ARBA00044511"/>
    </source>
</evidence>
<evidence type="ECO:0000256" key="3">
    <source>
        <dbReference type="ARBA" id="ARBA00044493"/>
    </source>
</evidence>
<keyword evidence="8" id="KW-1185">Reference proteome</keyword>
<dbReference type="PANTHER" id="PTHR47447">
    <property type="entry name" value="OS03G0856100 PROTEIN"/>
    <property type="match status" value="1"/>
</dbReference>
<accession>A0A2H3JHM5</accession>
<dbReference type="InterPro" id="IPR011990">
    <property type="entry name" value="TPR-like_helical_dom_sf"/>
</dbReference>
<dbReference type="PANTHER" id="PTHR47447:SF23">
    <property type="entry name" value="PENTACOTRIPEPTIDE-REPEAT REGION OF PRORP DOMAIN-CONTAINING PROTEIN"/>
    <property type="match status" value="1"/>
</dbReference>
<feature type="compositionally biased region" description="Polar residues" evidence="6">
    <location>
        <begin position="1372"/>
        <end position="1393"/>
    </location>
</feature>
<evidence type="ECO:0000256" key="2">
    <source>
        <dbReference type="ARBA" id="ARBA00022737"/>
    </source>
</evidence>
<feature type="region of interest" description="Disordered" evidence="6">
    <location>
        <begin position="1368"/>
        <end position="1393"/>
    </location>
</feature>
<comment type="function">
    <text evidence="3">Regulates mitochondrial small subunit maturation by controlling 15S rRNA 5'-end processing. Localizes to the 5' precursor of the 15S rRNA in a position that is subsequently occupied by mS47 in the mature yeast mtSSU. Uses structure and sequence-specific RNA recognition, binding to a single-stranded region of the precursor and specifically recognizing bases -6 to -1. The exchange of Ccm1 for mS47 is coupled to the irreversible removal of precursor rRNA that is accompanied by conformational changes of the mitoribosomal proteins uS5m and mS26. These conformational changes signal completion of 5'-end rRNA processing through protection of the mature 5'-end of the 15S rRNA and stabilization of mS47. The removal of the 5' precursor together with the dissociation of Ccm1 may be catalyzed by the 5'-3' exoribonuclease Pet127. Involved in the specific removal of group I introns in mitochondrial encoded transcripts.</text>
</comment>
<evidence type="ECO:0000256" key="6">
    <source>
        <dbReference type="SAM" id="MobiDB-lite"/>
    </source>
</evidence>
<feature type="region of interest" description="Disordered" evidence="6">
    <location>
        <begin position="139"/>
        <end position="162"/>
    </location>
</feature>
<dbReference type="SUPFAM" id="SSF48452">
    <property type="entry name" value="TPR-like"/>
    <property type="match status" value="1"/>
</dbReference>
<dbReference type="Pfam" id="PF13812">
    <property type="entry name" value="PPR_3"/>
    <property type="match status" value="1"/>
</dbReference>
<dbReference type="Pfam" id="PF13041">
    <property type="entry name" value="PPR_2"/>
    <property type="match status" value="1"/>
</dbReference>
<feature type="compositionally biased region" description="Low complexity" evidence="6">
    <location>
        <begin position="207"/>
        <end position="218"/>
    </location>
</feature>
<organism evidence="7 8">
    <name type="scientific">Wolfiporia cocos (strain MD-104)</name>
    <name type="common">Brown rot fungus</name>
    <dbReference type="NCBI Taxonomy" id="742152"/>
    <lineage>
        <taxon>Eukaryota</taxon>
        <taxon>Fungi</taxon>
        <taxon>Dikarya</taxon>
        <taxon>Basidiomycota</taxon>
        <taxon>Agaricomycotina</taxon>
        <taxon>Agaricomycetes</taxon>
        <taxon>Polyporales</taxon>
        <taxon>Phaeolaceae</taxon>
        <taxon>Wolfiporia</taxon>
    </lineage>
</organism>
<dbReference type="Proteomes" id="UP000218811">
    <property type="component" value="Unassembled WGS sequence"/>
</dbReference>
<dbReference type="EMBL" id="KB468113">
    <property type="protein sequence ID" value="PCH41686.1"/>
    <property type="molecule type" value="Genomic_DNA"/>
</dbReference>
<dbReference type="Gene3D" id="1.25.40.10">
    <property type="entry name" value="Tetratricopeptide repeat domain"/>
    <property type="match status" value="4"/>
</dbReference>
<gene>
    <name evidence="7" type="ORF">WOLCODRAFT_151735</name>
</gene>
<comment type="similarity">
    <text evidence="1">Belongs to the CCM1 family.</text>
</comment>
<feature type="region of interest" description="Disordered" evidence="6">
    <location>
        <begin position="80"/>
        <end position="121"/>
    </location>
</feature>
<feature type="compositionally biased region" description="Pro residues" evidence="6">
    <location>
        <begin position="195"/>
        <end position="206"/>
    </location>
</feature>
<reference evidence="7 8" key="1">
    <citation type="journal article" date="2012" name="Science">
        <title>The Paleozoic origin of enzymatic lignin decomposition reconstructed from 31 fungal genomes.</title>
        <authorList>
            <person name="Floudas D."/>
            <person name="Binder M."/>
            <person name="Riley R."/>
            <person name="Barry K."/>
            <person name="Blanchette R.A."/>
            <person name="Henrissat B."/>
            <person name="Martinez A.T."/>
            <person name="Otillar R."/>
            <person name="Spatafora J.W."/>
            <person name="Yadav J.S."/>
            <person name="Aerts A."/>
            <person name="Benoit I."/>
            <person name="Boyd A."/>
            <person name="Carlson A."/>
            <person name="Copeland A."/>
            <person name="Coutinho P.M."/>
            <person name="de Vries R.P."/>
            <person name="Ferreira P."/>
            <person name="Findley K."/>
            <person name="Foster B."/>
            <person name="Gaskell J."/>
            <person name="Glotzer D."/>
            <person name="Gorecki P."/>
            <person name="Heitman J."/>
            <person name="Hesse C."/>
            <person name="Hori C."/>
            <person name="Igarashi K."/>
            <person name="Jurgens J.A."/>
            <person name="Kallen N."/>
            <person name="Kersten P."/>
            <person name="Kohler A."/>
            <person name="Kuees U."/>
            <person name="Kumar T.K.A."/>
            <person name="Kuo A."/>
            <person name="LaButti K."/>
            <person name="Larrondo L.F."/>
            <person name="Lindquist E."/>
            <person name="Ling A."/>
            <person name="Lombard V."/>
            <person name="Lucas S."/>
            <person name="Lundell T."/>
            <person name="Martin R."/>
            <person name="McLaughlin D.J."/>
            <person name="Morgenstern I."/>
            <person name="Morin E."/>
            <person name="Murat C."/>
            <person name="Nagy L.G."/>
            <person name="Nolan M."/>
            <person name="Ohm R.A."/>
            <person name="Patyshakuliyeva A."/>
            <person name="Rokas A."/>
            <person name="Ruiz-Duenas F.J."/>
            <person name="Sabat G."/>
            <person name="Salamov A."/>
            <person name="Samejima M."/>
            <person name="Schmutz J."/>
            <person name="Slot J.C."/>
            <person name="St John F."/>
            <person name="Stenlid J."/>
            <person name="Sun H."/>
            <person name="Sun S."/>
            <person name="Syed K."/>
            <person name="Tsang A."/>
            <person name="Wiebenga A."/>
            <person name="Young D."/>
            <person name="Pisabarro A."/>
            <person name="Eastwood D.C."/>
            <person name="Martin F."/>
            <person name="Cullen D."/>
            <person name="Grigoriev I.V."/>
            <person name="Hibbett D.S."/>
        </authorList>
    </citation>
    <scope>NUCLEOTIDE SEQUENCE [LARGE SCALE GENOMIC DNA]</scope>
    <source>
        <strain evidence="7 8">MD-104</strain>
    </source>
</reference>
<feature type="compositionally biased region" description="Polar residues" evidence="6">
    <location>
        <begin position="150"/>
        <end position="162"/>
    </location>
</feature>
<dbReference type="OrthoDB" id="411857at2759"/>
<protein>
    <recommendedName>
        <fullName evidence="9">Pentacotripeptide-repeat region of PRORP domain-containing protein</fullName>
    </recommendedName>
</protein>
<feature type="repeat" description="PPR" evidence="5">
    <location>
        <begin position="515"/>
        <end position="549"/>
    </location>
</feature>
<dbReference type="STRING" id="742152.A0A2H3JHM5"/>
<dbReference type="NCBIfam" id="TIGR00756">
    <property type="entry name" value="PPR"/>
    <property type="match status" value="2"/>
</dbReference>
<comment type="subunit">
    <text evidence="4">Binds to mitochondrial small subunit 15S rRNA.</text>
</comment>